<keyword evidence="1" id="KW-1133">Transmembrane helix</keyword>
<dbReference type="EMBL" id="MN738956">
    <property type="protein sequence ID" value="QHT32919.1"/>
    <property type="molecule type" value="Genomic_DNA"/>
</dbReference>
<organism evidence="2">
    <name type="scientific">viral metagenome</name>
    <dbReference type="NCBI Taxonomy" id="1070528"/>
    <lineage>
        <taxon>unclassified sequences</taxon>
        <taxon>metagenomes</taxon>
        <taxon>organismal metagenomes</taxon>
    </lineage>
</organism>
<dbReference type="AlphaFoldDB" id="A0A6C0EX97"/>
<evidence type="ECO:0000256" key="1">
    <source>
        <dbReference type="SAM" id="Phobius"/>
    </source>
</evidence>
<feature type="transmembrane region" description="Helical" evidence="1">
    <location>
        <begin position="121"/>
        <end position="141"/>
    </location>
</feature>
<proteinExistence type="predicted"/>
<feature type="transmembrane region" description="Helical" evidence="1">
    <location>
        <begin position="64"/>
        <end position="83"/>
    </location>
</feature>
<sequence length="142" mass="16102">MNKRNRVCPNDDPIFTKLFYKIGMLQKNMSPTEVVSMRMQVYYCVCIIIRAAIVVAIYHWRNSIVMRVLVFIGAMIGVVNLGSRMNSGTQWWSKKFQFVMSIIIVLTVIFTQLKMVDSCAMSIAMLVSLLGGVVQSFVVGFC</sequence>
<name>A0A6C0EX97_9ZZZZ</name>
<reference evidence="2" key="1">
    <citation type="journal article" date="2020" name="Nature">
        <title>Giant virus diversity and host interactions through global metagenomics.</title>
        <authorList>
            <person name="Schulz F."/>
            <person name="Roux S."/>
            <person name="Paez-Espino D."/>
            <person name="Jungbluth S."/>
            <person name="Walsh D.A."/>
            <person name="Denef V.J."/>
            <person name="McMahon K.D."/>
            <person name="Konstantinidis K.T."/>
            <person name="Eloe-Fadrosh E.A."/>
            <person name="Kyrpides N.C."/>
            <person name="Woyke T."/>
        </authorList>
    </citation>
    <scope>NUCLEOTIDE SEQUENCE</scope>
    <source>
        <strain evidence="2">GVMAG-M-3300009161-34</strain>
    </source>
</reference>
<protein>
    <submittedName>
        <fullName evidence="2">Uncharacterized protein</fullName>
    </submittedName>
</protein>
<accession>A0A6C0EX97</accession>
<keyword evidence="1" id="KW-0812">Transmembrane</keyword>
<feature type="transmembrane region" description="Helical" evidence="1">
    <location>
        <begin position="41"/>
        <end position="58"/>
    </location>
</feature>
<feature type="transmembrane region" description="Helical" evidence="1">
    <location>
        <begin position="95"/>
        <end position="115"/>
    </location>
</feature>
<evidence type="ECO:0000313" key="2">
    <source>
        <dbReference type="EMBL" id="QHT32919.1"/>
    </source>
</evidence>
<keyword evidence="1" id="KW-0472">Membrane</keyword>